<proteinExistence type="predicted"/>
<feature type="region of interest" description="Disordered" evidence="1">
    <location>
        <begin position="43"/>
        <end position="142"/>
    </location>
</feature>
<feature type="compositionally biased region" description="Low complexity" evidence="1">
    <location>
        <begin position="94"/>
        <end position="120"/>
    </location>
</feature>
<sequence length="354" mass="38212">MKGYTAITTVLVSVFLLAVMACGGGSQQIALPIPESQEQLAKVVEEPSPTMTSTSTAVPTSLPANTPAPTIHPTNTSIPDTPAPQPTSTEVPHTATSIPTATSVPSTATPTQVPSTATPTQVPPTATPTQAPPTPTPTPIRNLTSSEAHCSDEGTHIYCLSSELPAPPEDPNVAWGAITGYSPEVFCASDVSLQLCGWQTSSLLAAMVEWGNYGPLEYWVVGTGQAATEDLTKLNCERRLARRQWNDCNRYHEAMEQADRFEKMRKTGADAIATGKPSNDMGHNGHRSWGIHFYTSSLPMGWSDLFEEPGGENQKISFHEYFHAIQHAHVQTKDHYKRYRVVDTSGPVWFVEGG</sequence>
<dbReference type="EMBL" id="UINC01094431">
    <property type="protein sequence ID" value="SVC49663.1"/>
    <property type="molecule type" value="Genomic_DNA"/>
</dbReference>
<name>A0A382ML10_9ZZZZ</name>
<accession>A0A382ML10</accession>
<gene>
    <name evidence="2" type="ORF">METZ01_LOCUS302517</name>
</gene>
<feature type="non-terminal residue" evidence="2">
    <location>
        <position position="354"/>
    </location>
</feature>
<feature type="compositionally biased region" description="Pro residues" evidence="1">
    <location>
        <begin position="121"/>
        <end position="138"/>
    </location>
</feature>
<protein>
    <submittedName>
        <fullName evidence="2">Uncharacterized protein</fullName>
    </submittedName>
</protein>
<feature type="compositionally biased region" description="Low complexity" evidence="1">
    <location>
        <begin position="47"/>
        <end position="61"/>
    </location>
</feature>
<evidence type="ECO:0000256" key="1">
    <source>
        <dbReference type="SAM" id="MobiDB-lite"/>
    </source>
</evidence>
<reference evidence="2" key="1">
    <citation type="submission" date="2018-05" db="EMBL/GenBank/DDBJ databases">
        <authorList>
            <person name="Lanie J.A."/>
            <person name="Ng W.-L."/>
            <person name="Kazmierczak K.M."/>
            <person name="Andrzejewski T.M."/>
            <person name="Davidsen T.M."/>
            <person name="Wayne K.J."/>
            <person name="Tettelin H."/>
            <person name="Glass J.I."/>
            <person name="Rusch D."/>
            <person name="Podicherti R."/>
            <person name="Tsui H.-C.T."/>
            <person name="Winkler M.E."/>
        </authorList>
    </citation>
    <scope>NUCLEOTIDE SEQUENCE</scope>
</reference>
<dbReference type="PROSITE" id="PS51257">
    <property type="entry name" value="PROKAR_LIPOPROTEIN"/>
    <property type="match status" value="1"/>
</dbReference>
<dbReference type="AlphaFoldDB" id="A0A382ML10"/>
<evidence type="ECO:0000313" key="2">
    <source>
        <dbReference type="EMBL" id="SVC49663.1"/>
    </source>
</evidence>
<organism evidence="2">
    <name type="scientific">marine metagenome</name>
    <dbReference type="NCBI Taxonomy" id="408172"/>
    <lineage>
        <taxon>unclassified sequences</taxon>
        <taxon>metagenomes</taxon>
        <taxon>ecological metagenomes</taxon>
    </lineage>
</organism>
<feature type="compositionally biased region" description="Polar residues" evidence="1">
    <location>
        <begin position="62"/>
        <end position="79"/>
    </location>
</feature>